<dbReference type="CDD" id="cd07814">
    <property type="entry name" value="SRPBCC_CalC_Aha1-like"/>
    <property type="match status" value="1"/>
</dbReference>
<dbReference type="AlphaFoldDB" id="A0A2V5M257"/>
<dbReference type="OrthoDB" id="3365660at2"/>
<proteinExistence type="inferred from homology"/>
<keyword evidence="4" id="KW-1185">Reference proteome</keyword>
<protein>
    <recommendedName>
        <fullName evidence="2">Activator of Hsp90 ATPase homologue 1/2-like C-terminal domain-containing protein</fullName>
    </recommendedName>
</protein>
<organism evidence="3 4">
    <name type="scientific">Arthrobacter livingstonensis</name>
    <dbReference type="NCBI Taxonomy" id="670078"/>
    <lineage>
        <taxon>Bacteria</taxon>
        <taxon>Bacillati</taxon>
        <taxon>Actinomycetota</taxon>
        <taxon>Actinomycetes</taxon>
        <taxon>Micrococcales</taxon>
        <taxon>Micrococcaceae</taxon>
        <taxon>Arthrobacter</taxon>
    </lineage>
</organism>
<dbReference type="Pfam" id="PF08327">
    <property type="entry name" value="AHSA1"/>
    <property type="match status" value="1"/>
</dbReference>
<dbReference type="Proteomes" id="UP000247832">
    <property type="component" value="Unassembled WGS sequence"/>
</dbReference>
<dbReference type="Gene3D" id="3.30.530.20">
    <property type="match status" value="1"/>
</dbReference>
<feature type="domain" description="Activator of Hsp90 ATPase homologue 1/2-like C-terminal" evidence="2">
    <location>
        <begin position="30"/>
        <end position="160"/>
    </location>
</feature>
<evidence type="ECO:0000313" key="4">
    <source>
        <dbReference type="Proteomes" id="UP000247832"/>
    </source>
</evidence>
<dbReference type="EMBL" id="QJVD01000002">
    <property type="protein sequence ID" value="PYI69456.1"/>
    <property type="molecule type" value="Genomic_DNA"/>
</dbReference>
<reference evidence="3 4" key="1">
    <citation type="submission" date="2018-05" db="EMBL/GenBank/DDBJ databases">
        <title>Genetic diversity of glacier-inhabiting Cryobacterium bacteria in China and description of Cryobacterium mengkeensis sp. nov. and Arthrobacter glacialis sp. nov.</title>
        <authorList>
            <person name="Liu Q."/>
            <person name="Xin Y.-H."/>
        </authorList>
    </citation>
    <scope>NUCLEOTIDE SEQUENCE [LARGE SCALE GENOMIC DNA]</scope>
    <source>
        <strain evidence="3 4">LI2</strain>
    </source>
</reference>
<gene>
    <name evidence="3" type="ORF">CVV68_03450</name>
</gene>
<evidence type="ECO:0000259" key="2">
    <source>
        <dbReference type="Pfam" id="PF08327"/>
    </source>
</evidence>
<dbReference type="InterPro" id="IPR023393">
    <property type="entry name" value="START-like_dom_sf"/>
</dbReference>
<evidence type="ECO:0000313" key="3">
    <source>
        <dbReference type="EMBL" id="PYI69456.1"/>
    </source>
</evidence>
<evidence type="ECO:0000256" key="1">
    <source>
        <dbReference type="ARBA" id="ARBA00006817"/>
    </source>
</evidence>
<name>A0A2V5M257_9MICC</name>
<dbReference type="InterPro" id="IPR013538">
    <property type="entry name" value="ASHA1/2-like_C"/>
</dbReference>
<dbReference type="SUPFAM" id="SSF55961">
    <property type="entry name" value="Bet v1-like"/>
    <property type="match status" value="1"/>
</dbReference>
<accession>A0A2V5M257</accession>
<comment type="caution">
    <text evidence="3">The sequence shown here is derived from an EMBL/GenBank/DDBJ whole genome shotgun (WGS) entry which is preliminary data.</text>
</comment>
<comment type="similarity">
    <text evidence="1">Belongs to the AHA1 family.</text>
</comment>
<dbReference type="RefSeq" id="WP_110499598.1">
    <property type="nucleotide sequence ID" value="NZ_QJVD01000002.1"/>
</dbReference>
<sequence length="162" mass="17729">MSHEPIENRQIPGESTDAGANTLTMVRIFKASREQLFAAWTDPDQLARWWGPAGLHSPRERISIDARVGGVWSAPMVMDDGSAEFPATGRFTRLDPPNGLEMHEEASEAFPFASSITVTLVDVDGGTQMTIVQHIEAESFDFGDSKVGWGTSLEKLRALVNV</sequence>